<protein>
    <submittedName>
        <fullName evidence="1">Uncharacterized protein</fullName>
    </submittedName>
</protein>
<name>A0AAP0NZ80_9MAGN</name>
<keyword evidence="2" id="KW-1185">Reference proteome</keyword>
<evidence type="ECO:0000313" key="1">
    <source>
        <dbReference type="EMBL" id="KAK9121616.1"/>
    </source>
</evidence>
<evidence type="ECO:0000313" key="2">
    <source>
        <dbReference type="Proteomes" id="UP001420932"/>
    </source>
</evidence>
<reference evidence="1 2" key="1">
    <citation type="submission" date="2024-01" db="EMBL/GenBank/DDBJ databases">
        <title>Genome assemblies of Stephania.</title>
        <authorList>
            <person name="Yang L."/>
        </authorList>
    </citation>
    <scope>NUCLEOTIDE SEQUENCE [LARGE SCALE GENOMIC DNA]</scope>
    <source>
        <strain evidence="1">YNDBR</strain>
        <tissue evidence="1">Leaf</tissue>
    </source>
</reference>
<comment type="caution">
    <text evidence="1">The sequence shown here is derived from an EMBL/GenBank/DDBJ whole genome shotgun (WGS) entry which is preliminary data.</text>
</comment>
<dbReference type="AlphaFoldDB" id="A0AAP0NZ80"/>
<organism evidence="1 2">
    <name type="scientific">Stephania yunnanensis</name>
    <dbReference type="NCBI Taxonomy" id="152371"/>
    <lineage>
        <taxon>Eukaryota</taxon>
        <taxon>Viridiplantae</taxon>
        <taxon>Streptophyta</taxon>
        <taxon>Embryophyta</taxon>
        <taxon>Tracheophyta</taxon>
        <taxon>Spermatophyta</taxon>
        <taxon>Magnoliopsida</taxon>
        <taxon>Ranunculales</taxon>
        <taxon>Menispermaceae</taxon>
        <taxon>Menispermoideae</taxon>
        <taxon>Cissampelideae</taxon>
        <taxon>Stephania</taxon>
    </lineage>
</organism>
<dbReference type="Proteomes" id="UP001420932">
    <property type="component" value="Unassembled WGS sequence"/>
</dbReference>
<sequence length="130" mass="14602">MSPPSESQFSFSIDLSGEEKMSESDYPDFSKSFIIGSALFNILAGLKPRSISPRVPIVGEIQAEIMRRHEEHTQATPDQPIDEKQLYYDAAEECSKGRVYGLGSLAKMTRRYEDLAVWHVSRADGAEFRA</sequence>
<dbReference type="EMBL" id="JBBNAF010000008">
    <property type="protein sequence ID" value="KAK9121616.1"/>
    <property type="molecule type" value="Genomic_DNA"/>
</dbReference>
<accession>A0AAP0NZ80</accession>
<proteinExistence type="predicted"/>
<gene>
    <name evidence="1" type="ORF">Syun_019233</name>
</gene>